<name>A0A380ZVG6_9FLAO</name>
<dbReference type="Gene3D" id="3.40.50.1100">
    <property type="match status" value="2"/>
</dbReference>
<comment type="similarity">
    <text evidence="2">Belongs to the ACC deaminase/D-cysteine desulfhydrase family.</text>
</comment>
<dbReference type="Proteomes" id="UP000255515">
    <property type="component" value="Unassembled WGS sequence"/>
</dbReference>
<evidence type="ECO:0000313" key="8">
    <source>
        <dbReference type="Proteomes" id="UP000255515"/>
    </source>
</evidence>
<feature type="active site" description="Nucleophile" evidence="4">
    <location>
        <position position="71"/>
    </location>
</feature>
<sequence>MNTISPFSTYFSVPIQEILTFHEVTLCMKREDLIHSGISGNKFWKLYHNIENYQLKHPSNPFIITFGGAFSNHIVATAYAGKIANIPTLGIIRGEELKANFTENPSLALASSLGMKFQFVSREAYRDKKNIEKGWMAHYPDAIIIPEGGTNLAAVKGIKNMLNTSTKDFDYLCTAVGTGGTVSGLSKYAEEHQKILGFQVVEDPSIVQVIHDLSGRDNVQLFTTEPKGYGKFDEKLIAFINEFYQKYQIPLDPIYTGKMMMKLFELIENDYFVPKTKILAFHTGGIQGVLGANQLLKKKKKLTIDFNPLQI</sequence>
<feature type="domain" description="Tryptophan synthase beta chain-like PALP" evidence="6">
    <location>
        <begin position="22"/>
        <end position="284"/>
    </location>
</feature>
<dbReference type="PANTHER" id="PTHR43780:SF2">
    <property type="entry name" value="1-AMINOCYCLOPROPANE-1-CARBOXYLATE DEAMINASE-RELATED"/>
    <property type="match status" value="1"/>
</dbReference>
<evidence type="ECO:0000256" key="4">
    <source>
        <dbReference type="PIRSR" id="PIRSR006278-1"/>
    </source>
</evidence>
<protein>
    <submittedName>
        <fullName evidence="7">D-cysteine desulfhydrase</fullName>
    </submittedName>
</protein>
<evidence type="ECO:0000256" key="5">
    <source>
        <dbReference type="PIRSR" id="PIRSR006278-2"/>
    </source>
</evidence>
<proteinExistence type="inferred from homology"/>
<dbReference type="GO" id="GO:0019148">
    <property type="term" value="F:D-cysteine desulfhydrase activity"/>
    <property type="evidence" value="ECO:0007669"/>
    <property type="project" value="TreeGrafter"/>
</dbReference>
<organism evidence="7 8">
    <name type="scientific">Bergeyella zoohelcum</name>
    <dbReference type="NCBI Taxonomy" id="1015"/>
    <lineage>
        <taxon>Bacteria</taxon>
        <taxon>Pseudomonadati</taxon>
        <taxon>Bacteroidota</taxon>
        <taxon>Flavobacteriia</taxon>
        <taxon>Flavobacteriales</taxon>
        <taxon>Weeksellaceae</taxon>
        <taxon>Bergeyella</taxon>
    </lineage>
</organism>
<keyword evidence="3 5" id="KW-0663">Pyridoxal phosphate</keyword>
<dbReference type="InterPro" id="IPR036052">
    <property type="entry name" value="TrpB-like_PALP_sf"/>
</dbReference>
<accession>A0A380ZVG6</accession>
<dbReference type="PIRSF" id="PIRSF006278">
    <property type="entry name" value="ACCD_DCysDesulf"/>
    <property type="match status" value="1"/>
</dbReference>
<dbReference type="Pfam" id="PF00291">
    <property type="entry name" value="PALP"/>
    <property type="match status" value="1"/>
</dbReference>
<reference evidence="7 8" key="1">
    <citation type="submission" date="2018-06" db="EMBL/GenBank/DDBJ databases">
        <authorList>
            <consortium name="Pathogen Informatics"/>
            <person name="Doyle S."/>
        </authorList>
    </citation>
    <scope>NUCLEOTIDE SEQUENCE [LARGE SCALE GENOMIC DNA]</scope>
    <source>
        <strain evidence="7 8">NCTC11661</strain>
    </source>
</reference>
<dbReference type="PANTHER" id="PTHR43780">
    <property type="entry name" value="1-AMINOCYCLOPROPANE-1-CARBOXYLATE DEAMINASE-RELATED"/>
    <property type="match status" value="1"/>
</dbReference>
<evidence type="ECO:0000259" key="6">
    <source>
        <dbReference type="Pfam" id="PF00291"/>
    </source>
</evidence>
<dbReference type="InterPro" id="IPR001926">
    <property type="entry name" value="TrpB-like_PALP"/>
</dbReference>
<gene>
    <name evidence="7" type="ORF">NCTC11661_01851</name>
</gene>
<dbReference type="RefSeq" id="WP_002688171.1">
    <property type="nucleotide sequence ID" value="NZ_UFTJ01000003.1"/>
</dbReference>
<evidence type="ECO:0000313" key="7">
    <source>
        <dbReference type="EMBL" id="SUV52709.1"/>
    </source>
</evidence>
<evidence type="ECO:0000256" key="1">
    <source>
        <dbReference type="ARBA" id="ARBA00001933"/>
    </source>
</evidence>
<dbReference type="EMBL" id="UFTJ01000003">
    <property type="protein sequence ID" value="SUV52709.1"/>
    <property type="molecule type" value="Genomic_DNA"/>
</dbReference>
<comment type="cofactor">
    <cofactor evidence="1">
        <name>pyridoxal 5'-phosphate</name>
        <dbReference type="ChEBI" id="CHEBI:597326"/>
    </cofactor>
</comment>
<feature type="modified residue" description="N6-(pyridoxal phosphate)lysine" evidence="5">
    <location>
        <position position="42"/>
    </location>
</feature>
<evidence type="ECO:0000256" key="3">
    <source>
        <dbReference type="ARBA" id="ARBA00022898"/>
    </source>
</evidence>
<evidence type="ECO:0000256" key="2">
    <source>
        <dbReference type="ARBA" id="ARBA00008639"/>
    </source>
</evidence>
<dbReference type="AlphaFoldDB" id="A0A380ZVG6"/>
<dbReference type="SUPFAM" id="SSF53686">
    <property type="entry name" value="Tryptophan synthase beta subunit-like PLP-dependent enzymes"/>
    <property type="match status" value="1"/>
</dbReference>
<dbReference type="InterPro" id="IPR027278">
    <property type="entry name" value="ACCD_DCysDesulf"/>
</dbReference>